<dbReference type="Gene3D" id="3.30.910.20">
    <property type="entry name" value="Skp domain"/>
    <property type="match status" value="1"/>
</dbReference>
<proteinExistence type="inferred from homology"/>
<feature type="chain" id="PRO_5024934217" evidence="4">
    <location>
        <begin position="24"/>
        <end position="186"/>
    </location>
</feature>
<sequence length="186" mass="20368">MKNLLKSVVVASGVLLAANTASAQQKIGHINTAEIVQSTPEFQAAEAQMKTLSETKQKELQGMYAEYQKKQNDANEKLRNRSEANKDAVDAEVQTIANSMREMETRIQEVQRVAQEDIGKKQQELYAPIEQKVFTAINSVAQEKGYAYVLDVSNGSIPYFGGGDDLTTDIKKKLGISATAAPATKK</sequence>
<evidence type="ECO:0000256" key="2">
    <source>
        <dbReference type="ARBA" id="ARBA00022729"/>
    </source>
</evidence>
<evidence type="ECO:0000256" key="1">
    <source>
        <dbReference type="ARBA" id="ARBA00009091"/>
    </source>
</evidence>
<name>A0A5Q0QES0_9SPHI</name>
<feature type="signal peptide" evidence="4">
    <location>
        <begin position="1"/>
        <end position="23"/>
    </location>
</feature>
<reference evidence="5 6" key="1">
    <citation type="submission" date="2019-10" db="EMBL/GenBank/DDBJ databases">
        <authorList>
            <person name="Dong K."/>
        </authorList>
    </citation>
    <scope>NUCLEOTIDE SEQUENCE [LARGE SCALE GENOMIC DNA]</scope>
    <source>
        <strain evidence="6">dk4302</strain>
    </source>
</reference>
<dbReference type="InterPro" id="IPR005632">
    <property type="entry name" value="Chaperone_Skp"/>
</dbReference>
<evidence type="ECO:0000256" key="3">
    <source>
        <dbReference type="SAM" id="Coils"/>
    </source>
</evidence>
<dbReference type="GO" id="GO:0050821">
    <property type="term" value="P:protein stabilization"/>
    <property type="evidence" value="ECO:0007669"/>
    <property type="project" value="TreeGrafter"/>
</dbReference>
<dbReference type="EMBL" id="CP045652">
    <property type="protein sequence ID" value="QGA25670.1"/>
    <property type="molecule type" value="Genomic_DNA"/>
</dbReference>
<evidence type="ECO:0000256" key="4">
    <source>
        <dbReference type="SAM" id="SignalP"/>
    </source>
</evidence>
<dbReference type="InterPro" id="IPR024930">
    <property type="entry name" value="Skp_dom_sf"/>
</dbReference>
<dbReference type="GO" id="GO:0051082">
    <property type="term" value="F:unfolded protein binding"/>
    <property type="evidence" value="ECO:0007669"/>
    <property type="project" value="InterPro"/>
</dbReference>
<feature type="coiled-coil region" evidence="3">
    <location>
        <begin position="57"/>
        <end position="113"/>
    </location>
</feature>
<gene>
    <name evidence="5" type="ORF">GFH32_04750</name>
</gene>
<keyword evidence="2 4" id="KW-0732">Signal</keyword>
<dbReference type="Pfam" id="PF03938">
    <property type="entry name" value="OmpH"/>
    <property type="match status" value="1"/>
</dbReference>
<dbReference type="KEGG" id="sphe:GFH32_04750"/>
<keyword evidence="3" id="KW-0175">Coiled coil</keyword>
<dbReference type="PANTHER" id="PTHR35089">
    <property type="entry name" value="CHAPERONE PROTEIN SKP"/>
    <property type="match status" value="1"/>
</dbReference>
<organism evidence="5 6">
    <name type="scientific">Sphingobacterium zhuxiongii</name>
    <dbReference type="NCBI Taxonomy" id="2662364"/>
    <lineage>
        <taxon>Bacteria</taxon>
        <taxon>Pseudomonadati</taxon>
        <taxon>Bacteroidota</taxon>
        <taxon>Sphingobacteriia</taxon>
        <taxon>Sphingobacteriales</taxon>
        <taxon>Sphingobacteriaceae</taxon>
        <taxon>Sphingobacterium</taxon>
    </lineage>
</organism>
<evidence type="ECO:0000313" key="6">
    <source>
        <dbReference type="Proteomes" id="UP000326921"/>
    </source>
</evidence>
<dbReference type="SUPFAM" id="SSF111384">
    <property type="entry name" value="OmpH-like"/>
    <property type="match status" value="1"/>
</dbReference>
<dbReference type="AlphaFoldDB" id="A0A5Q0QES0"/>
<dbReference type="GO" id="GO:0005829">
    <property type="term" value="C:cytosol"/>
    <property type="evidence" value="ECO:0007669"/>
    <property type="project" value="TreeGrafter"/>
</dbReference>
<accession>A0A5Q0QES0</accession>
<comment type="similarity">
    <text evidence="1">Belongs to the Skp family.</text>
</comment>
<evidence type="ECO:0000313" key="5">
    <source>
        <dbReference type="EMBL" id="QGA25670.1"/>
    </source>
</evidence>
<dbReference type="RefSeq" id="WP_153509990.1">
    <property type="nucleotide sequence ID" value="NZ_CP045652.1"/>
</dbReference>
<protein>
    <submittedName>
        <fullName evidence="5">OmpH family outer membrane protein</fullName>
    </submittedName>
</protein>
<keyword evidence="6" id="KW-1185">Reference proteome</keyword>
<dbReference type="Proteomes" id="UP000326921">
    <property type="component" value="Chromosome"/>
</dbReference>
<dbReference type="SMART" id="SM00935">
    <property type="entry name" value="OmpH"/>
    <property type="match status" value="1"/>
</dbReference>
<dbReference type="PANTHER" id="PTHR35089:SF1">
    <property type="entry name" value="CHAPERONE PROTEIN SKP"/>
    <property type="match status" value="1"/>
</dbReference>